<proteinExistence type="predicted"/>
<dbReference type="InterPro" id="IPR050300">
    <property type="entry name" value="GDXG_lipolytic_enzyme"/>
</dbReference>
<dbReference type="GO" id="GO:0016787">
    <property type="term" value="F:hydrolase activity"/>
    <property type="evidence" value="ECO:0007669"/>
    <property type="project" value="UniProtKB-KW"/>
</dbReference>
<dbReference type="HOGENOM" id="CLU_012494_5_1_9"/>
<dbReference type="PANTHER" id="PTHR48081:SF6">
    <property type="entry name" value="PEPTIDASE S9 PROLYL OLIGOPEPTIDASE CATALYTIC DOMAIN-CONTAINING PROTEIN"/>
    <property type="match status" value="1"/>
</dbReference>
<feature type="domain" description="BD-FAE-like" evidence="2">
    <location>
        <begin position="27"/>
        <end position="214"/>
    </location>
</feature>
<dbReference type="KEGG" id="bif:N288_10760"/>
<dbReference type="PANTHER" id="PTHR48081">
    <property type="entry name" value="AB HYDROLASE SUPERFAMILY PROTEIN C4A8.06C"/>
    <property type="match status" value="1"/>
</dbReference>
<dbReference type="AlphaFoldDB" id="U5L9H9"/>
<dbReference type="PATRIC" id="fig|1367477.3.peg.2092"/>
<dbReference type="STRING" id="1367477.N288_10760"/>
<keyword evidence="4" id="KW-1185">Reference proteome</keyword>
<dbReference type="Proteomes" id="UP000017805">
    <property type="component" value="Chromosome"/>
</dbReference>
<dbReference type="Pfam" id="PF20434">
    <property type="entry name" value="BD-FAE"/>
    <property type="match status" value="1"/>
</dbReference>
<evidence type="ECO:0000259" key="2">
    <source>
        <dbReference type="Pfam" id="PF20434"/>
    </source>
</evidence>
<name>U5L9H9_9BACI</name>
<evidence type="ECO:0000313" key="4">
    <source>
        <dbReference type="Proteomes" id="UP000017805"/>
    </source>
</evidence>
<dbReference type="InterPro" id="IPR029058">
    <property type="entry name" value="AB_hydrolase_fold"/>
</dbReference>
<dbReference type="Gene3D" id="3.40.50.1820">
    <property type="entry name" value="alpha/beta hydrolase"/>
    <property type="match status" value="1"/>
</dbReference>
<evidence type="ECO:0000313" key="3">
    <source>
        <dbReference type="EMBL" id="AGX04065.1"/>
    </source>
</evidence>
<dbReference type="InterPro" id="IPR049492">
    <property type="entry name" value="BD-FAE-like_dom"/>
</dbReference>
<dbReference type="RefSeq" id="WP_022543770.1">
    <property type="nucleotide sequence ID" value="NC_022524.1"/>
</dbReference>
<protein>
    <submittedName>
        <fullName evidence="3">Esterase</fullName>
    </submittedName>
</protein>
<dbReference type="SUPFAM" id="SSF53474">
    <property type="entry name" value="alpha/beta-Hydrolases"/>
    <property type="match status" value="1"/>
</dbReference>
<organism evidence="3 4">
    <name type="scientific">Bacillus infantis NRRL B-14911</name>
    <dbReference type="NCBI Taxonomy" id="1367477"/>
    <lineage>
        <taxon>Bacteria</taxon>
        <taxon>Bacillati</taxon>
        <taxon>Bacillota</taxon>
        <taxon>Bacilli</taxon>
        <taxon>Bacillales</taxon>
        <taxon>Bacillaceae</taxon>
        <taxon>Bacillus</taxon>
    </lineage>
</organism>
<keyword evidence="1" id="KW-0378">Hydrolase</keyword>
<dbReference type="EMBL" id="CP006643">
    <property type="protein sequence ID" value="AGX04065.1"/>
    <property type="molecule type" value="Genomic_DNA"/>
</dbReference>
<gene>
    <name evidence="3" type="ORF">N288_10760</name>
</gene>
<accession>U5L9H9</accession>
<sequence>MIYSLWTGKIPFLESGDEDRKPVLAFYPASNNTGRSAVIVCPGGGYHHRADHEGEPVAKWLNSLGISAFVLHYRVAPYRHPVPLADVQRAIRFVRHHSEKWNIDKQKIGVLGFSAGGHLAACASTLSHLRTTKEEDNIDLENCHPDLAILSYPVISLLEHYHEGSMTNLLGDEPNEEIRALLSCEREGAKTLPPPTFIWHTSDDAAVPVENSLLYVSLLSKLKVPYELHVFPHGRHGLGLASDNPAAGKWTELCAVWLAQHAFCQ</sequence>
<reference evidence="3 4" key="1">
    <citation type="submission" date="2013-07" db="EMBL/GenBank/DDBJ databases">
        <title>Complete genome sequence of Bacillus infantis NRRL B-14911 that has potential to induce cardiac disease by antigenic mimicry.</title>
        <authorList>
            <person name="Massilamany C."/>
            <person name="Smith T.P.L."/>
            <person name="Loy J.D."/>
            <person name="Barletta R."/>
            <person name="Reddy J."/>
        </authorList>
    </citation>
    <scope>NUCLEOTIDE SEQUENCE [LARGE SCALE GENOMIC DNA]</scope>
    <source>
        <strain evidence="3 4">NRRL B-14911</strain>
    </source>
</reference>
<evidence type="ECO:0000256" key="1">
    <source>
        <dbReference type="ARBA" id="ARBA00022801"/>
    </source>
</evidence>